<accession>A0A7W9SM11</accession>
<keyword evidence="1" id="KW-0732">Signal</keyword>
<dbReference type="Proteomes" id="UP000520814">
    <property type="component" value="Unassembled WGS sequence"/>
</dbReference>
<evidence type="ECO:0000256" key="1">
    <source>
        <dbReference type="SAM" id="SignalP"/>
    </source>
</evidence>
<name>A0A7W9SM11_ARMRO</name>
<keyword evidence="3" id="KW-1185">Reference proteome</keyword>
<dbReference type="RefSeq" id="WP_184192740.1">
    <property type="nucleotide sequence ID" value="NZ_JACHGW010000001.1"/>
</dbReference>
<evidence type="ECO:0000313" key="2">
    <source>
        <dbReference type="EMBL" id="MBB6049122.1"/>
    </source>
</evidence>
<protein>
    <recommendedName>
        <fullName evidence="4">Lipoprotein</fullName>
    </recommendedName>
</protein>
<sequence length="134" mass="14323">MGKRTILLVLLVLAGCGGGTAVSDLDQARASWRAQGLRSYSVTVQKICFCPEEYTRPVTITVRDGVATNAPEYLAAYGTVEKALDAVESAQKGKPDTLTVSFAPQGWPTSLYVDPSKALADDEYRVLLSAVTPL</sequence>
<dbReference type="PROSITE" id="PS51257">
    <property type="entry name" value="PROKAR_LIPOPROTEIN"/>
    <property type="match status" value="1"/>
</dbReference>
<dbReference type="AlphaFoldDB" id="A0A7W9SM11"/>
<organism evidence="2 3">
    <name type="scientific">Armatimonas rosea</name>
    <dbReference type="NCBI Taxonomy" id="685828"/>
    <lineage>
        <taxon>Bacteria</taxon>
        <taxon>Bacillati</taxon>
        <taxon>Armatimonadota</taxon>
        <taxon>Armatimonadia</taxon>
        <taxon>Armatimonadales</taxon>
        <taxon>Armatimonadaceae</taxon>
        <taxon>Armatimonas</taxon>
    </lineage>
</organism>
<evidence type="ECO:0008006" key="4">
    <source>
        <dbReference type="Google" id="ProtNLM"/>
    </source>
</evidence>
<dbReference type="InterPro" id="IPR046172">
    <property type="entry name" value="DUF6174"/>
</dbReference>
<evidence type="ECO:0000313" key="3">
    <source>
        <dbReference type="Proteomes" id="UP000520814"/>
    </source>
</evidence>
<feature type="signal peptide" evidence="1">
    <location>
        <begin position="1"/>
        <end position="21"/>
    </location>
</feature>
<comment type="caution">
    <text evidence="2">The sequence shown here is derived from an EMBL/GenBank/DDBJ whole genome shotgun (WGS) entry which is preliminary data.</text>
</comment>
<feature type="chain" id="PRO_5030685146" description="Lipoprotein" evidence="1">
    <location>
        <begin position="22"/>
        <end position="134"/>
    </location>
</feature>
<dbReference type="EMBL" id="JACHGW010000001">
    <property type="protein sequence ID" value="MBB6049122.1"/>
    <property type="molecule type" value="Genomic_DNA"/>
</dbReference>
<proteinExistence type="predicted"/>
<reference evidence="2 3" key="1">
    <citation type="submission" date="2020-08" db="EMBL/GenBank/DDBJ databases">
        <title>Genomic Encyclopedia of Type Strains, Phase IV (KMG-IV): sequencing the most valuable type-strain genomes for metagenomic binning, comparative biology and taxonomic classification.</title>
        <authorList>
            <person name="Goeker M."/>
        </authorList>
    </citation>
    <scope>NUCLEOTIDE SEQUENCE [LARGE SCALE GENOMIC DNA]</scope>
    <source>
        <strain evidence="2 3">DSM 23562</strain>
    </source>
</reference>
<gene>
    <name evidence="2" type="ORF">HNQ39_000884</name>
</gene>
<dbReference type="Pfam" id="PF19671">
    <property type="entry name" value="DUF6174"/>
    <property type="match status" value="1"/>
</dbReference>